<feature type="transmembrane region" description="Helical" evidence="8">
    <location>
        <begin position="121"/>
        <end position="149"/>
    </location>
</feature>
<protein>
    <recommendedName>
        <fullName evidence="8">Apolipoprotein N-acyltransferase</fullName>
        <shortName evidence="8">ALP N-acyltransferase</shortName>
        <ecNumber evidence="8">2.3.1.269</ecNumber>
    </recommendedName>
</protein>
<dbReference type="GO" id="GO:0016410">
    <property type="term" value="F:N-acyltransferase activity"/>
    <property type="evidence" value="ECO:0007669"/>
    <property type="project" value="UniProtKB-UniRule"/>
</dbReference>
<evidence type="ECO:0000259" key="9">
    <source>
        <dbReference type="PROSITE" id="PS50263"/>
    </source>
</evidence>
<evidence type="ECO:0000256" key="1">
    <source>
        <dbReference type="ARBA" id="ARBA00004651"/>
    </source>
</evidence>
<evidence type="ECO:0000256" key="5">
    <source>
        <dbReference type="ARBA" id="ARBA00022989"/>
    </source>
</evidence>
<dbReference type="PANTHER" id="PTHR38686">
    <property type="entry name" value="APOLIPOPROTEIN N-ACYLTRANSFERASE"/>
    <property type="match status" value="1"/>
</dbReference>
<dbReference type="PROSITE" id="PS50263">
    <property type="entry name" value="CN_HYDROLASE"/>
    <property type="match status" value="1"/>
</dbReference>
<proteinExistence type="inferred from homology"/>
<dbReference type="Gene3D" id="3.60.110.10">
    <property type="entry name" value="Carbon-nitrogen hydrolase"/>
    <property type="match status" value="1"/>
</dbReference>
<dbReference type="PANTHER" id="PTHR38686:SF1">
    <property type="entry name" value="APOLIPOPROTEIN N-ACYLTRANSFERASE"/>
    <property type="match status" value="1"/>
</dbReference>
<dbReference type="InterPro" id="IPR003010">
    <property type="entry name" value="C-N_Hydrolase"/>
</dbReference>
<evidence type="ECO:0000256" key="7">
    <source>
        <dbReference type="ARBA" id="ARBA00023315"/>
    </source>
</evidence>
<feature type="domain" description="CN hydrolase" evidence="9">
    <location>
        <begin position="238"/>
        <end position="485"/>
    </location>
</feature>
<gene>
    <name evidence="8" type="primary">lnt</name>
    <name evidence="10" type="ORF">A2114_00110</name>
</gene>
<evidence type="ECO:0000256" key="6">
    <source>
        <dbReference type="ARBA" id="ARBA00023136"/>
    </source>
</evidence>
<comment type="subcellular location">
    <subcellularLocation>
        <location evidence="1 8">Cell membrane</location>
        <topology evidence="1 8">Multi-pass membrane protein</topology>
    </subcellularLocation>
</comment>
<dbReference type="InterPro" id="IPR004563">
    <property type="entry name" value="Apolipo_AcylTrfase"/>
</dbReference>
<dbReference type="UniPathway" id="UPA00666"/>
<dbReference type="GO" id="GO:0005886">
    <property type="term" value="C:plasma membrane"/>
    <property type="evidence" value="ECO:0007669"/>
    <property type="project" value="UniProtKB-SubCell"/>
</dbReference>
<feature type="transmembrane region" description="Helical" evidence="8">
    <location>
        <begin position="23"/>
        <end position="39"/>
    </location>
</feature>
<dbReference type="InterPro" id="IPR036526">
    <property type="entry name" value="C-N_Hydrolase_sf"/>
</dbReference>
<dbReference type="HAMAP" id="MF_01148">
    <property type="entry name" value="Lnt"/>
    <property type="match status" value="1"/>
</dbReference>
<keyword evidence="3 8" id="KW-0808">Transferase</keyword>
<feature type="transmembrane region" description="Helical" evidence="8">
    <location>
        <begin position="498"/>
        <end position="518"/>
    </location>
</feature>
<comment type="function">
    <text evidence="8">Catalyzes the phospholipid dependent N-acylation of the N-terminal cysteine of apolipoprotein, the last step in lipoprotein maturation.</text>
</comment>
<name>A0A1G2QAD4_9BACT</name>
<dbReference type="Pfam" id="PF00795">
    <property type="entry name" value="CN_hydrolase"/>
    <property type="match status" value="1"/>
</dbReference>
<dbReference type="EMBL" id="MHTG01000012">
    <property type="protein sequence ID" value="OHA57514.1"/>
    <property type="molecule type" value="Genomic_DNA"/>
</dbReference>
<dbReference type="EC" id="2.3.1.269" evidence="8"/>
<dbReference type="AlphaFoldDB" id="A0A1G2QAD4"/>
<dbReference type="Pfam" id="PF20154">
    <property type="entry name" value="LNT_N"/>
    <property type="match status" value="1"/>
</dbReference>
<comment type="caution">
    <text evidence="10">The sequence shown here is derived from an EMBL/GenBank/DDBJ whole genome shotgun (WGS) entry which is preliminary data.</text>
</comment>
<feature type="transmembrane region" description="Helical" evidence="8">
    <location>
        <begin position="80"/>
        <end position="109"/>
    </location>
</feature>
<evidence type="ECO:0000313" key="11">
    <source>
        <dbReference type="Proteomes" id="UP000176494"/>
    </source>
</evidence>
<dbReference type="InterPro" id="IPR045378">
    <property type="entry name" value="LNT_N"/>
</dbReference>
<organism evidence="10 11">
    <name type="scientific">Candidatus Vogelbacteria bacterium GWA1_51_14</name>
    <dbReference type="NCBI Taxonomy" id="1802435"/>
    <lineage>
        <taxon>Bacteria</taxon>
        <taxon>Candidatus Vogeliibacteriota</taxon>
    </lineage>
</organism>
<evidence type="ECO:0000256" key="4">
    <source>
        <dbReference type="ARBA" id="ARBA00022692"/>
    </source>
</evidence>
<feature type="transmembrane region" description="Helical" evidence="8">
    <location>
        <begin position="51"/>
        <end position="68"/>
    </location>
</feature>
<feature type="transmembrane region" description="Helical" evidence="8">
    <location>
        <begin position="205"/>
        <end position="222"/>
    </location>
</feature>
<sequence length="526" mass="58358">MIGNLIIAGSAGLASALFLNWPPLWWLGLASFAPLFWLLDRPTSRWQTFSLGLTFGLGLMGLNLAWFFETLPLGWLNIQSPWLAGLAVTLIWFFFTASAAAFIGLFALAWREFKRGDWRDLILAPALWIIAEYCRAWAVTIIFAGPSTILGPHWNNGFAGYLLAESPRLALLASVGGIYLLSFVVIFANYSIYQLFVSSNRGRRRLVIPVLILTAWLTLWPINSTNSISPGNQTDSTLQLAVANTYSASSAKLDALDRQLNRQLAGQSFDILVLPEDSRLIAKLATTSTDLIFPALNQLTNRRNILVIDSIRSEDAGRIKSKILYLNPATEEINFTEKRLLATYGEYLPYFVRSLVQLAGQSEWLVNYDNKRSVTAGPAFTPVSWQGEKISVLACSEIFSPALYRAQTVAGATILGNVSSQGLFHGSRWFYRQSLSAARVRAAENSRALFQATDDAPSFILNPQGQIIAESNWQEPGVIFATAGTRTKITPYTRLGDWPIILALFFLIFLLTATDANIRPQTERGR</sequence>
<keyword evidence="5 8" id="KW-1133">Transmembrane helix</keyword>
<evidence type="ECO:0000256" key="2">
    <source>
        <dbReference type="ARBA" id="ARBA00022475"/>
    </source>
</evidence>
<evidence type="ECO:0000256" key="3">
    <source>
        <dbReference type="ARBA" id="ARBA00022679"/>
    </source>
</evidence>
<dbReference type="GO" id="GO:0042158">
    <property type="term" value="P:lipoprotein biosynthetic process"/>
    <property type="evidence" value="ECO:0007669"/>
    <property type="project" value="UniProtKB-UniRule"/>
</dbReference>
<keyword evidence="7 8" id="KW-0012">Acyltransferase</keyword>
<comment type="pathway">
    <text evidence="8">Protein modification; lipoprotein biosynthesis (N-acyl transfer).</text>
</comment>
<keyword evidence="4 8" id="KW-0812">Transmembrane</keyword>
<dbReference type="Proteomes" id="UP000176494">
    <property type="component" value="Unassembled WGS sequence"/>
</dbReference>
<keyword evidence="6 8" id="KW-0472">Membrane</keyword>
<feature type="transmembrane region" description="Helical" evidence="8">
    <location>
        <begin position="169"/>
        <end position="193"/>
    </location>
</feature>
<comment type="similarity">
    <text evidence="8">Belongs to the CN hydrolase family. Apolipoprotein N-acyltransferase subfamily.</text>
</comment>
<evidence type="ECO:0000313" key="10">
    <source>
        <dbReference type="EMBL" id="OHA57514.1"/>
    </source>
</evidence>
<reference evidence="10 11" key="1">
    <citation type="journal article" date="2016" name="Nat. Commun.">
        <title>Thousands of microbial genomes shed light on interconnected biogeochemical processes in an aquifer system.</title>
        <authorList>
            <person name="Anantharaman K."/>
            <person name="Brown C.T."/>
            <person name="Hug L.A."/>
            <person name="Sharon I."/>
            <person name="Castelle C.J."/>
            <person name="Probst A.J."/>
            <person name="Thomas B.C."/>
            <person name="Singh A."/>
            <person name="Wilkins M.J."/>
            <person name="Karaoz U."/>
            <person name="Brodie E.L."/>
            <person name="Williams K.H."/>
            <person name="Hubbard S.S."/>
            <person name="Banfield J.F."/>
        </authorList>
    </citation>
    <scope>NUCLEOTIDE SEQUENCE [LARGE SCALE GENOMIC DNA]</scope>
</reference>
<comment type="catalytic activity">
    <reaction evidence="8">
        <text>N-terminal S-1,2-diacyl-sn-glyceryl-L-cysteinyl-[lipoprotein] + a glycerophospholipid = N-acyl-S-1,2-diacyl-sn-glyceryl-L-cysteinyl-[lipoprotein] + a 2-acyl-sn-glycero-3-phospholipid + H(+)</text>
        <dbReference type="Rhea" id="RHEA:48228"/>
        <dbReference type="Rhea" id="RHEA-COMP:14681"/>
        <dbReference type="Rhea" id="RHEA-COMP:14684"/>
        <dbReference type="ChEBI" id="CHEBI:15378"/>
        <dbReference type="ChEBI" id="CHEBI:136912"/>
        <dbReference type="ChEBI" id="CHEBI:140656"/>
        <dbReference type="ChEBI" id="CHEBI:140657"/>
        <dbReference type="ChEBI" id="CHEBI:140660"/>
        <dbReference type="EC" id="2.3.1.269"/>
    </reaction>
</comment>
<dbReference type="STRING" id="1802435.A2114_00110"/>
<accession>A0A1G2QAD4</accession>
<dbReference type="SUPFAM" id="SSF56317">
    <property type="entry name" value="Carbon-nitrogen hydrolase"/>
    <property type="match status" value="1"/>
</dbReference>
<evidence type="ECO:0000256" key="8">
    <source>
        <dbReference type="HAMAP-Rule" id="MF_01148"/>
    </source>
</evidence>
<keyword evidence="2 8" id="KW-1003">Cell membrane</keyword>